<dbReference type="Gene3D" id="3.10.450.410">
    <property type="match status" value="1"/>
</dbReference>
<reference evidence="2 3" key="1">
    <citation type="submission" date="2020-10" db="EMBL/GenBank/DDBJ databases">
        <title>Connecting structure to function with the recovery of over 1000 high-quality activated sludge metagenome-assembled genomes encoding full-length rRNA genes using long-read sequencing.</title>
        <authorList>
            <person name="Singleton C.M."/>
            <person name="Petriglieri F."/>
            <person name="Kristensen J.M."/>
            <person name="Kirkegaard R.H."/>
            <person name="Michaelsen T.Y."/>
            <person name="Andersen M.H."/>
            <person name="Karst S.M."/>
            <person name="Dueholm M.S."/>
            <person name="Nielsen P.H."/>
            <person name="Albertsen M."/>
        </authorList>
    </citation>
    <scope>NUCLEOTIDE SEQUENCE [LARGE SCALE GENOMIC DNA]</scope>
    <source>
        <strain evidence="2">Ribe_18-Q3-R11-54_BAT3C.373</strain>
    </source>
</reference>
<evidence type="ECO:0008006" key="4">
    <source>
        <dbReference type="Google" id="ProtNLM"/>
    </source>
</evidence>
<feature type="chain" id="PRO_5038826095" description="DUF4348 domain-containing protein" evidence="1">
    <location>
        <begin position="20"/>
        <end position="134"/>
    </location>
</feature>
<dbReference type="AlphaFoldDB" id="A0A9D7S8J0"/>
<name>A0A9D7S8J0_9BACT</name>
<protein>
    <recommendedName>
        <fullName evidence="4">DUF4348 domain-containing protein</fullName>
    </recommendedName>
</protein>
<accession>A0A9D7S8J0</accession>
<dbReference type="PROSITE" id="PS51257">
    <property type="entry name" value="PROKAR_LIPOPROTEIN"/>
    <property type="match status" value="1"/>
</dbReference>
<feature type="signal peptide" evidence="1">
    <location>
        <begin position="1"/>
        <end position="19"/>
    </location>
</feature>
<proteinExistence type="predicted"/>
<gene>
    <name evidence="2" type="ORF">IPO85_07505</name>
</gene>
<evidence type="ECO:0000313" key="2">
    <source>
        <dbReference type="EMBL" id="MBK9717344.1"/>
    </source>
</evidence>
<sequence length="134" mass="16136">MKYLPLFISLLLLSLVSCHSSKKSINKKSNIEDFESFYTKFHKDESFQMSRIKFPLQGKMVDESGDTKWSKQNWLMMKVKIYDIDKKKYKVEYKKSKSTFYQKFWIEGSGFGAEYRFELLNNKWYLVYALDQNL</sequence>
<evidence type="ECO:0000256" key="1">
    <source>
        <dbReference type="SAM" id="SignalP"/>
    </source>
</evidence>
<comment type="caution">
    <text evidence="2">The sequence shown here is derived from an EMBL/GenBank/DDBJ whole genome shotgun (WGS) entry which is preliminary data.</text>
</comment>
<keyword evidence="1" id="KW-0732">Signal</keyword>
<dbReference type="EMBL" id="JADKFW010000004">
    <property type="protein sequence ID" value="MBK9717344.1"/>
    <property type="molecule type" value="Genomic_DNA"/>
</dbReference>
<dbReference type="Proteomes" id="UP000808349">
    <property type="component" value="Unassembled WGS sequence"/>
</dbReference>
<organism evidence="2 3">
    <name type="scientific">Candidatus Defluviibacterium haderslevense</name>
    <dbReference type="NCBI Taxonomy" id="2981993"/>
    <lineage>
        <taxon>Bacteria</taxon>
        <taxon>Pseudomonadati</taxon>
        <taxon>Bacteroidota</taxon>
        <taxon>Saprospiria</taxon>
        <taxon>Saprospirales</taxon>
        <taxon>Saprospiraceae</taxon>
        <taxon>Candidatus Defluviibacterium</taxon>
    </lineage>
</organism>
<evidence type="ECO:0000313" key="3">
    <source>
        <dbReference type="Proteomes" id="UP000808349"/>
    </source>
</evidence>